<evidence type="ECO:0000313" key="2">
    <source>
        <dbReference type="EnsemblMetazoa" id="XP_016972801.1"/>
    </source>
</evidence>
<dbReference type="AlphaFoldDB" id="A0A6P4EHN0"/>
<dbReference type="GO" id="GO:0006357">
    <property type="term" value="P:regulation of transcription by RNA polymerase II"/>
    <property type="evidence" value="ECO:0007669"/>
    <property type="project" value="TreeGrafter"/>
</dbReference>
<dbReference type="PROSITE" id="PS51029">
    <property type="entry name" value="MADF"/>
    <property type="match status" value="1"/>
</dbReference>
<sequence length="242" mass="28168">MEGKYKRARKKRLQEFSGEDKIQLIRNVESRPVLWDLSNKSHFDATILKKAWEGIAREMDKDDHSCKLAWKSLRDSYKYHLKSKRTKSAEGDPLGKPKGMSEWDFAPYMAFLPEVTTQRQTTRSCYSEIEEAMEQSYSIDESLNYTEDLKEEAELEVSLELPSYAEERRTAKKRKVEQSPAAKICGILGNYLQQQQNTTIPTPARPIFVYWESELNSLSPEDAAEVEQKMTRLLWEEKAARN</sequence>
<dbReference type="SMART" id="SM00595">
    <property type="entry name" value="MADF"/>
    <property type="match status" value="1"/>
</dbReference>
<reference evidence="2" key="3">
    <citation type="submission" date="2025-05" db="UniProtKB">
        <authorList>
            <consortium name="EnsemblMetazoa"/>
        </authorList>
    </citation>
    <scope>IDENTIFICATION</scope>
</reference>
<dbReference type="GeneID" id="108040070"/>
<dbReference type="RefSeq" id="XP_016972801.1">
    <property type="nucleotide sequence ID" value="XM_017117312.1"/>
</dbReference>
<feature type="domain" description="MADF" evidence="1">
    <location>
        <begin position="23"/>
        <end position="117"/>
    </location>
</feature>
<dbReference type="PANTHER" id="PTHR12243">
    <property type="entry name" value="MADF DOMAIN TRANSCRIPTION FACTOR"/>
    <property type="match status" value="1"/>
</dbReference>
<evidence type="ECO:0000259" key="1">
    <source>
        <dbReference type="PROSITE" id="PS51029"/>
    </source>
</evidence>
<gene>
    <name evidence="4" type="primary">LOC108040070</name>
    <name evidence="2" type="synonym">108040070</name>
</gene>
<dbReference type="GO" id="GO:0005634">
    <property type="term" value="C:nucleus"/>
    <property type="evidence" value="ECO:0007669"/>
    <property type="project" value="TreeGrafter"/>
</dbReference>
<name>A0A6P4EHN0_DRORH</name>
<dbReference type="Proteomes" id="UP001652680">
    <property type="component" value="Unassembled WGS sequence"/>
</dbReference>
<reference evidence="3" key="1">
    <citation type="journal article" date="2021" name="Elife">
        <title>Highly contiguous assemblies of 101 drosophilid genomes.</title>
        <authorList>
            <person name="Kim B.Y."/>
            <person name="Wang J.R."/>
            <person name="Miller D.E."/>
            <person name="Barmina O."/>
            <person name="Delaney E."/>
            <person name="Thompson A."/>
            <person name="Comeault A.A."/>
            <person name="Peede D."/>
            <person name="D'Agostino E.R."/>
            <person name="Pelaez J."/>
            <person name="Aguilar J.M."/>
            <person name="Haji D."/>
            <person name="Matsunaga T."/>
            <person name="Armstrong E.E."/>
            <person name="Zych M."/>
            <person name="Ogawa Y."/>
            <person name="Stamenkovic-Radak M."/>
            <person name="Jelic M."/>
            <person name="Veselinovic M.S."/>
            <person name="Tanaskovic M."/>
            <person name="Eric P."/>
            <person name="Gao J.J."/>
            <person name="Katoh T.K."/>
            <person name="Toda M.J."/>
            <person name="Watabe H."/>
            <person name="Watada M."/>
            <person name="Davis J.S."/>
            <person name="Moyle L.C."/>
            <person name="Manoli G."/>
            <person name="Bertolini E."/>
            <person name="Kostal V."/>
            <person name="Hawley R.S."/>
            <person name="Takahashi A."/>
            <person name="Jones C.D."/>
            <person name="Price D.K."/>
            <person name="Whiteman N."/>
            <person name="Kopp A."/>
            <person name="Matute D.R."/>
            <person name="Petrov D.A."/>
        </authorList>
    </citation>
    <scope>NUCLEOTIDE SEQUENCE [LARGE SCALE GENOMIC DNA]</scope>
</reference>
<dbReference type="InterPro" id="IPR006578">
    <property type="entry name" value="MADF-dom"/>
</dbReference>
<dbReference type="InterPro" id="IPR039353">
    <property type="entry name" value="TF_Adf1"/>
</dbReference>
<dbReference type="OrthoDB" id="8036311at2759"/>
<evidence type="ECO:0000313" key="4">
    <source>
        <dbReference type="RefSeq" id="XP_016972801.1"/>
    </source>
</evidence>
<evidence type="ECO:0000313" key="3">
    <source>
        <dbReference type="Proteomes" id="UP001652680"/>
    </source>
</evidence>
<dbReference type="GO" id="GO:0005667">
    <property type="term" value="C:transcription regulator complex"/>
    <property type="evidence" value="ECO:0007669"/>
    <property type="project" value="TreeGrafter"/>
</dbReference>
<keyword evidence="3" id="KW-1185">Reference proteome</keyword>
<dbReference type="Pfam" id="PF10545">
    <property type="entry name" value="MADF_DNA_bdg"/>
    <property type="match status" value="1"/>
</dbReference>
<dbReference type="EnsemblMetazoa" id="XM_017117312.2">
    <property type="protein sequence ID" value="XP_016972801.1"/>
    <property type="gene ID" value="LOC108040070"/>
</dbReference>
<reference evidence="4" key="2">
    <citation type="submission" date="2025-04" db="UniProtKB">
        <authorList>
            <consortium name="RefSeq"/>
        </authorList>
    </citation>
    <scope>IDENTIFICATION</scope>
</reference>
<dbReference type="PANTHER" id="PTHR12243:SF60">
    <property type="entry name" value="SI:CH211-15D5.12-RELATED"/>
    <property type="match status" value="1"/>
</dbReference>
<protein>
    <submittedName>
        <fullName evidence="4">Uncharacterized protein LOC108040070</fullName>
    </submittedName>
</protein>
<proteinExistence type="predicted"/>
<accession>A0A6P4EHN0</accession>
<organism evidence="4">
    <name type="scientific">Drosophila rhopaloa</name>
    <name type="common">Fruit fly</name>
    <dbReference type="NCBI Taxonomy" id="1041015"/>
    <lineage>
        <taxon>Eukaryota</taxon>
        <taxon>Metazoa</taxon>
        <taxon>Ecdysozoa</taxon>
        <taxon>Arthropoda</taxon>
        <taxon>Hexapoda</taxon>
        <taxon>Insecta</taxon>
        <taxon>Pterygota</taxon>
        <taxon>Neoptera</taxon>
        <taxon>Endopterygota</taxon>
        <taxon>Diptera</taxon>
        <taxon>Brachycera</taxon>
        <taxon>Muscomorpha</taxon>
        <taxon>Ephydroidea</taxon>
        <taxon>Drosophilidae</taxon>
        <taxon>Drosophila</taxon>
        <taxon>Sophophora</taxon>
    </lineage>
</organism>